<name>A0A1D8PQ45_CANAL</name>
<dbReference type="RefSeq" id="XP_719178.2">
    <property type="nucleotide sequence ID" value="XM_714085.2"/>
</dbReference>
<dbReference type="SMR" id="A0A1D8PQ45"/>
<dbReference type="InParanoid" id="A0A1D8PQ45"/>
<dbReference type="GO" id="GO:0006886">
    <property type="term" value="P:intracellular protein transport"/>
    <property type="evidence" value="ECO:0000318"/>
    <property type="project" value="GO_Central"/>
</dbReference>
<feature type="compositionally biased region" description="Polar residues" evidence="2">
    <location>
        <begin position="643"/>
        <end position="652"/>
    </location>
</feature>
<evidence type="ECO:0000313" key="3">
    <source>
        <dbReference type="CGD" id="CAL0000189602"/>
    </source>
</evidence>
<evidence type="ECO:0000256" key="1">
    <source>
        <dbReference type="ARBA" id="ARBA00009884"/>
    </source>
</evidence>
<dbReference type="GO" id="GO:0000139">
    <property type="term" value="C:Golgi membrane"/>
    <property type="evidence" value="ECO:0000318"/>
    <property type="project" value="GO_Central"/>
</dbReference>
<protein>
    <recommendedName>
        <fullName evidence="6">Vacuolar protein sorting-associated protein 45</fullName>
    </recommendedName>
</protein>
<dbReference type="VEuPathDB" id="FungiDB:C6_03300C_A"/>
<dbReference type="PIRSF" id="PIRSF005715">
    <property type="entry name" value="VPS45_Sec1"/>
    <property type="match status" value="1"/>
</dbReference>
<accession>A0A1D8PQ45</accession>
<comment type="similarity">
    <text evidence="1">Belongs to the STXBP/unc-18/SEC1 family.</text>
</comment>
<gene>
    <name evidence="4" type="ordered locus">CAALFM_C603300CA</name>
    <name evidence="3" type="ordered locus">orf19.13063</name>
</gene>
<reference evidence="4 5" key="3">
    <citation type="journal article" date="2013" name="Genome Biol.">
        <title>Assembly of a phased diploid Candida albicans genome facilitates allele-specific measurements and provides a simple model for repeat and indel structure.</title>
        <authorList>
            <person name="Muzzey D."/>
            <person name="Schwartz K."/>
            <person name="Weissman J.S."/>
            <person name="Sherlock G."/>
        </authorList>
    </citation>
    <scope>NUCLEOTIDE SEQUENCE [LARGE SCALE GENOMIC DNA]</scope>
    <source>
        <strain evidence="5">SC5314 / ATCC MYA-2876</strain>
    </source>
</reference>
<reference evidence="4 5" key="1">
    <citation type="journal article" date="2004" name="Proc. Natl. Acad. Sci. U.S.A.">
        <title>The diploid genome sequence of Candida albicans.</title>
        <authorList>
            <person name="Jones T."/>
            <person name="Federspiel N.A."/>
            <person name="Chibana H."/>
            <person name="Dungan J."/>
            <person name="Kalman S."/>
            <person name="Magee B.B."/>
            <person name="Newport G."/>
            <person name="Thorstenson Y.R."/>
            <person name="Agabian N."/>
            <person name="Magee P.T."/>
            <person name="Davis R.W."/>
            <person name="Scherer S."/>
        </authorList>
    </citation>
    <scope>NUCLEOTIDE SEQUENCE [LARGE SCALE GENOMIC DNA]</scope>
    <source>
        <strain evidence="5">SC5314 / ATCC MYA-2876</strain>
    </source>
</reference>
<proteinExistence type="inferred from homology"/>
<evidence type="ECO:0000313" key="4">
    <source>
        <dbReference type="EMBL" id="AOW30260.1"/>
    </source>
</evidence>
<dbReference type="Gene3D" id="3.40.50.2060">
    <property type="match status" value="1"/>
</dbReference>
<dbReference type="eggNOG" id="KOG1299">
    <property type="taxonomic scope" value="Eukaryota"/>
</dbReference>
<dbReference type="Proteomes" id="UP000000559">
    <property type="component" value="Chromosome 6"/>
</dbReference>
<dbReference type="Gene3D" id="3.40.50.1910">
    <property type="match status" value="1"/>
</dbReference>
<feature type="compositionally biased region" description="Basic and acidic residues" evidence="2">
    <location>
        <begin position="628"/>
        <end position="642"/>
    </location>
</feature>
<keyword evidence="5" id="KW-1185">Reference proteome</keyword>
<dbReference type="InterPro" id="IPR043154">
    <property type="entry name" value="Sec-1-like_dom1"/>
</dbReference>
<dbReference type="Gene3D" id="3.90.830.10">
    <property type="entry name" value="Syntaxin Binding Protein 1, Chain A, domain 2"/>
    <property type="match status" value="1"/>
</dbReference>
<dbReference type="CGD" id="CAL0000189602">
    <property type="gene designation" value="orf19.13063"/>
</dbReference>
<dbReference type="Pfam" id="PF00995">
    <property type="entry name" value="Sec1"/>
    <property type="match status" value="1"/>
</dbReference>
<dbReference type="FunCoup" id="A0A1D8PQ45">
    <property type="interactions" value="872"/>
</dbReference>
<evidence type="ECO:0000313" key="5">
    <source>
        <dbReference type="Proteomes" id="UP000000559"/>
    </source>
</evidence>
<dbReference type="InterPro" id="IPR043127">
    <property type="entry name" value="Sec-1-like_dom3a"/>
</dbReference>
<dbReference type="InterPro" id="IPR027482">
    <property type="entry name" value="Sec1-like_dom2"/>
</dbReference>
<dbReference type="OrthoDB" id="10266265at2759"/>
<dbReference type="AlphaFoldDB" id="A0A1D8PQ45"/>
<dbReference type="GeneID" id="3639196"/>
<evidence type="ECO:0000256" key="2">
    <source>
        <dbReference type="SAM" id="MobiDB-lite"/>
    </source>
</evidence>
<dbReference type="SUPFAM" id="SSF56815">
    <property type="entry name" value="Sec1/munc18-like (SM) proteins"/>
    <property type="match status" value="1"/>
</dbReference>
<feature type="region of interest" description="Disordered" evidence="2">
    <location>
        <begin position="628"/>
        <end position="652"/>
    </location>
</feature>
<dbReference type="EMBL" id="CP017628">
    <property type="protein sequence ID" value="AOW30260.1"/>
    <property type="molecule type" value="Genomic_DNA"/>
</dbReference>
<dbReference type="GO" id="GO:0016192">
    <property type="term" value="P:vesicle-mediated transport"/>
    <property type="evidence" value="ECO:0000318"/>
    <property type="project" value="GO_Central"/>
</dbReference>
<dbReference type="STRING" id="237561.A0A1D8PQ45"/>
<sequence length="652" mass="74798">MALNLSNIKKAYFDKLFLVQNDTTATATTTSVSSNNSTPPSKIKPRVLLLDKYTTPIISMCYTQSELLANNIILIELLQYYHDLSSMKHLDCIIYIKPCQESVNDLRQELHNPHYGQYKLFLNNCIHKNQLESIAEADEYEVITKVIEIFQDYQIVNDNLYLVDTISSKQDVNPVLSESEKLISLLLALKKNPIIRYESNSIDLKRLSSELLYQINSNSNNNLFDDLNRYSDSPPLLLLLDRKNDPITPLITPWTYQSMIHEFLTIEKNIVHMTSDESSTNSNNSGNKNSQIILSDENDPFYKESMYLNYGDLTDKFQKYVEKYKSETKQSSIDNLKTTNLSELKKILTKFPEFKKFSTNVLTHLNLISEIDKQITIQDLWDIGELQQAIACGLDNQQNLKERVLLVLNNTTNSNKRVSTINKIKLILLYSYRYNTPNDVSLFLQKLNDPTLTQPLPSSSQIQLIKRFKTLFGSNSIIDQQKLQNQNQNQGLTNIFANKKIDLNNLFNRNNPSHTVSDNIYLQYTPRLNEILAGLINPQPQSHQDGSLGLATLVPDKVKQQYGVHASDESVQDIIIYIKGGVTYEESRLIYELSESNKRINLIIGGDGILNSEMWLQKLYSMVTKFSDEPGHSHRASEDSHINRQTQLRDIL</sequence>
<reference evidence="4 5" key="2">
    <citation type="journal article" date="2007" name="Genome Biol.">
        <title>Assembly of the Candida albicans genome into sixteen supercontigs aligned on the eight chromosomes.</title>
        <authorList>
            <person name="van het Hoog M."/>
            <person name="Rast T.J."/>
            <person name="Martchenko M."/>
            <person name="Grindle S."/>
            <person name="Dignard D."/>
            <person name="Hogues H."/>
            <person name="Cuomo C."/>
            <person name="Berriman M."/>
            <person name="Scherer S."/>
            <person name="Magee B.B."/>
            <person name="Whiteway M."/>
            <person name="Chibana H."/>
            <person name="Nantel A."/>
            <person name="Magee P.T."/>
        </authorList>
    </citation>
    <scope>GENOME REANNOTATION</scope>
    <source>
        <strain evidence="5">SC5314 / ATCC MYA-2876</strain>
    </source>
</reference>
<dbReference type="InterPro" id="IPR036045">
    <property type="entry name" value="Sec1-like_sf"/>
</dbReference>
<dbReference type="Gene3D" id="1.25.40.60">
    <property type="match status" value="1"/>
</dbReference>
<evidence type="ECO:0008006" key="6">
    <source>
        <dbReference type="Google" id="ProtNLM"/>
    </source>
</evidence>
<organism evidence="4 5">
    <name type="scientific">Candida albicans (strain SC5314 / ATCC MYA-2876)</name>
    <name type="common">Yeast</name>
    <dbReference type="NCBI Taxonomy" id="237561"/>
    <lineage>
        <taxon>Eukaryota</taxon>
        <taxon>Fungi</taxon>
        <taxon>Dikarya</taxon>
        <taxon>Ascomycota</taxon>
        <taxon>Saccharomycotina</taxon>
        <taxon>Pichiomycetes</taxon>
        <taxon>Debaryomycetaceae</taxon>
        <taxon>Candida/Lodderomyces clade</taxon>
        <taxon>Candida</taxon>
    </lineage>
</organism>
<dbReference type="KEGG" id="cal:CAALFM_C603300CA"/>
<dbReference type="InterPro" id="IPR001619">
    <property type="entry name" value="Sec1-like"/>
</dbReference>
<dbReference type="PANTHER" id="PTHR11679">
    <property type="entry name" value="VESICLE PROTEIN SORTING-ASSOCIATED"/>
    <property type="match status" value="1"/>
</dbReference>